<gene>
    <name evidence="8" type="ORF">VCS650_LOCUS34588</name>
</gene>
<accession>A0A815IHF4</accession>
<evidence type="ECO:0000313" key="8">
    <source>
        <dbReference type="EMBL" id="CAF1366051.1"/>
    </source>
</evidence>
<dbReference type="GO" id="GO:0016324">
    <property type="term" value="C:apical plasma membrane"/>
    <property type="evidence" value="ECO:0007669"/>
    <property type="project" value="UniProtKB-SubCell"/>
</dbReference>
<protein>
    <recommendedName>
        <fullName evidence="10">Sodium-dependent phosphate transporter</fullName>
    </recommendedName>
</protein>
<dbReference type="InterPro" id="IPR003841">
    <property type="entry name" value="Na/Pi_transpt"/>
</dbReference>
<dbReference type="GO" id="GO:0005436">
    <property type="term" value="F:sodium:phosphate symporter activity"/>
    <property type="evidence" value="ECO:0007669"/>
    <property type="project" value="InterPro"/>
</dbReference>
<comment type="similarity">
    <text evidence="2">Belongs to the SLC34A transporter family.</text>
</comment>
<dbReference type="AlphaFoldDB" id="A0A815IHF4"/>
<feature type="transmembrane region" description="Helical" evidence="7">
    <location>
        <begin position="430"/>
        <end position="451"/>
    </location>
</feature>
<comment type="subcellular location">
    <subcellularLocation>
        <location evidence="1">Apical cell membrane</location>
        <topology evidence="1">Multi-pass membrane protein</topology>
    </subcellularLocation>
</comment>
<name>A0A815IHF4_9BILA</name>
<evidence type="ECO:0000256" key="2">
    <source>
        <dbReference type="ARBA" id="ARBA00005808"/>
    </source>
</evidence>
<proteinExistence type="inferred from homology"/>
<dbReference type="EMBL" id="CAJNON010000735">
    <property type="protein sequence ID" value="CAF1366051.1"/>
    <property type="molecule type" value="Genomic_DNA"/>
</dbReference>
<dbReference type="OrthoDB" id="10056012at2759"/>
<feature type="transmembrane region" description="Helical" evidence="7">
    <location>
        <begin position="360"/>
        <end position="388"/>
    </location>
</feature>
<dbReference type="GO" id="GO:0044341">
    <property type="term" value="P:sodium-dependent phosphate transport"/>
    <property type="evidence" value="ECO:0007669"/>
    <property type="project" value="InterPro"/>
</dbReference>
<keyword evidence="6 7" id="KW-0472">Membrane</keyword>
<keyword evidence="5 7" id="KW-1133">Transmembrane helix</keyword>
<feature type="transmembrane region" description="Helical" evidence="7">
    <location>
        <begin position="160"/>
        <end position="180"/>
    </location>
</feature>
<dbReference type="PANTHER" id="PTHR10010:SF46">
    <property type="entry name" value="SODIUM-DEPENDENT PHOSPHATE TRANSPORT PROTEIN 2B"/>
    <property type="match status" value="1"/>
</dbReference>
<reference evidence="8" key="1">
    <citation type="submission" date="2021-02" db="EMBL/GenBank/DDBJ databases">
        <authorList>
            <person name="Nowell W R."/>
        </authorList>
    </citation>
    <scope>NUCLEOTIDE SEQUENCE</scope>
</reference>
<evidence type="ECO:0000256" key="7">
    <source>
        <dbReference type="SAM" id="Phobius"/>
    </source>
</evidence>
<evidence type="ECO:0000256" key="3">
    <source>
        <dbReference type="ARBA" id="ARBA00022475"/>
    </source>
</evidence>
<feature type="transmembrane region" description="Helical" evidence="7">
    <location>
        <begin position="69"/>
        <end position="93"/>
    </location>
</feature>
<evidence type="ECO:0000256" key="5">
    <source>
        <dbReference type="ARBA" id="ARBA00022989"/>
    </source>
</evidence>
<evidence type="ECO:0000256" key="6">
    <source>
        <dbReference type="ARBA" id="ARBA00023136"/>
    </source>
</evidence>
<feature type="transmembrane region" description="Helical" evidence="7">
    <location>
        <begin position="122"/>
        <end position="148"/>
    </location>
</feature>
<feature type="transmembrane region" description="Helical" evidence="7">
    <location>
        <begin position="500"/>
        <end position="519"/>
    </location>
</feature>
<feature type="transmembrane region" description="Helical" evidence="7">
    <location>
        <begin position="192"/>
        <end position="213"/>
    </location>
</feature>
<sequence>MNNGQYRSIVQPYLSLPNNSDEYTQKLYASLSEIKEKLNTDEIQMIFVAHRYEQTGRIPWDIMSKKEKFLFVLNIIIRILAFILSLYIFIITLDLMTSAFTLLSRSAFGQIFKSRIFLKNPIISLMIGIIITTILQSSSTVTSIIVSMVGSGIVTDIRSVIPMIMGTSITNTLVAFSQIGNRNEFSRSFSSGVLMDVFNYLTTLILLPMEILIDRITPSSDIFHRGGYLARVSGAIAITISEKERINIQLLKSLTKPLTKLIIQIDENVLLSNETNQTIGKIYCTPHLIKCKYLFRSMIEKFNDYTVGIILFICSLIILTGILLLMVKLLKSLIIGVIDDTLKQILHIQSYGWKEYLLGYVFIIIGIFGAVLVQSSSVFCSILTPLVGLQVLSLERNYELTIGANIGTTITAFLASLTQTGLFFRQSIQIALIHFLFNLSGCILWYIFPYFRRIPIYLSYQIGHIVSKYRWFALLYLIINFFLFPLIILFLALIHWLVAILFLLCLFLLIIFILIINYFQKANPNKLPSILQSWSFLPRSLRSFSYWDHRLEIFLKLIYCQRYFKLIYPSENTDKPLKEQYVSMKDQYLLALDHRYLVHTHQLNQLFEKHYAPMITNYVQEFYRSLTGKPTQGQRALSNLIQMNSTNIHHEEEEELIDRIVLFDRDKKKEILVNEQKSSLSF</sequence>
<evidence type="ECO:0000313" key="9">
    <source>
        <dbReference type="Proteomes" id="UP000663891"/>
    </source>
</evidence>
<comment type="caution">
    <text evidence="8">The sequence shown here is derived from an EMBL/GenBank/DDBJ whole genome shotgun (WGS) entry which is preliminary data.</text>
</comment>
<evidence type="ECO:0008006" key="10">
    <source>
        <dbReference type="Google" id="ProtNLM"/>
    </source>
</evidence>
<evidence type="ECO:0000256" key="4">
    <source>
        <dbReference type="ARBA" id="ARBA00022692"/>
    </source>
</evidence>
<feature type="transmembrane region" description="Helical" evidence="7">
    <location>
        <begin position="305"/>
        <end position="327"/>
    </location>
</feature>
<dbReference type="Pfam" id="PF02690">
    <property type="entry name" value="Na_Pi_cotrans"/>
    <property type="match status" value="2"/>
</dbReference>
<keyword evidence="4 7" id="KW-0812">Transmembrane</keyword>
<evidence type="ECO:0000256" key="1">
    <source>
        <dbReference type="ARBA" id="ARBA00004424"/>
    </source>
</evidence>
<feature type="transmembrane region" description="Helical" evidence="7">
    <location>
        <begin position="471"/>
        <end position="494"/>
    </location>
</feature>
<keyword evidence="3" id="KW-1003">Cell membrane</keyword>
<dbReference type="PANTHER" id="PTHR10010">
    <property type="entry name" value="SOLUTE CARRIER FAMILY 34 SODIUM PHOSPHATE , MEMBER 2-RELATED"/>
    <property type="match status" value="1"/>
</dbReference>
<dbReference type="Proteomes" id="UP000663891">
    <property type="component" value="Unassembled WGS sequence"/>
</dbReference>
<feature type="transmembrane region" description="Helical" evidence="7">
    <location>
        <begin position="400"/>
        <end position="424"/>
    </location>
</feature>
<organism evidence="8 9">
    <name type="scientific">Adineta steineri</name>
    <dbReference type="NCBI Taxonomy" id="433720"/>
    <lineage>
        <taxon>Eukaryota</taxon>
        <taxon>Metazoa</taxon>
        <taxon>Spiralia</taxon>
        <taxon>Gnathifera</taxon>
        <taxon>Rotifera</taxon>
        <taxon>Eurotatoria</taxon>
        <taxon>Bdelloidea</taxon>
        <taxon>Adinetida</taxon>
        <taxon>Adinetidae</taxon>
        <taxon>Adineta</taxon>
    </lineage>
</organism>